<dbReference type="Proteomes" id="UP000593568">
    <property type="component" value="Unassembled WGS sequence"/>
</dbReference>
<reference evidence="2 3" key="1">
    <citation type="journal article" date="2019" name="Genome Biol. Evol.">
        <title>Insights into the evolution of the New World diploid cottons (Gossypium, subgenus Houzingenia) based on genome sequencing.</title>
        <authorList>
            <person name="Grover C.E."/>
            <person name="Arick M.A. 2nd"/>
            <person name="Thrash A."/>
            <person name="Conover J.L."/>
            <person name="Sanders W.S."/>
            <person name="Peterson D.G."/>
            <person name="Frelichowski J.E."/>
            <person name="Scheffler J.A."/>
            <person name="Scheffler B.E."/>
            <person name="Wendel J.F."/>
        </authorList>
    </citation>
    <scope>NUCLEOTIDE SEQUENCE [LARGE SCALE GENOMIC DNA]</scope>
    <source>
        <strain evidence="2">8</strain>
        <tissue evidence="2">Leaf</tissue>
    </source>
</reference>
<name>A0A7J9EBK7_9ROSI</name>
<keyword evidence="1" id="KW-0472">Membrane</keyword>
<dbReference type="EMBL" id="JABEZW010000007">
    <property type="protein sequence ID" value="MBA0770416.1"/>
    <property type="molecule type" value="Genomic_DNA"/>
</dbReference>
<comment type="caution">
    <text evidence="2">The sequence shown here is derived from an EMBL/GenBank/DDBJ whole genome shotgun (WGS) entry which is preliminary data.</text>
</comment>
<keyword evidence="3" id="KW-1185">Reference proteome</keyword>
<gene>
    <name evidence="2" type="ORF">Gotri_019056</name>
</gene>
<keyword evidence="1" id="KW-1133">Transmembrane helix</keyword>
<evidence type="ECO:0000256" key="1">
    <source>
        <dbReference type="SAM" id="Phobius"/>
    </source>
</evidence>
<sequence>MSFEICSPSLGALILKGLAFYSKVFFTSFFIDLKRFF</sequence>
<protein>
    <submittedName>
        <fullName evidence="2">Uncharacterized protein</fullName>
    </submittedName>
</protein>
<accession>A0A7J9EBK7</accession>
<keyword evidence="1" id="KW-0812">Transmembrane</keyword>
<evidence type="ECO:0000313" key="3">
    <source>
        <dbReference type="Proteomes" id="UP000593568"/>
    </source>
</evidence>
<evidence type="ECO:0000313" key="2">
    <source>
        <dbReference type="EMBL" id="MBA0770416.1"/>
    </source>
</evidence>
<dbReference type="AlphaFoldDB" id="A0A7J9EBK7"/>
<organism evidence="2 3">
    <name type="scientific">Gossypium trilobum</name>
    <dbReference type="NCBI Taxonomy" id="34281"/>
    <lineage>
        <taxon>Eukaryota</taxon>
        <taxon>Viridiplantae</taxon>
        <taxon>Streptophyta</taxon>
        <taxon>Embryophyta</taxon>
        <taxon>Tracheophyta</taxon>
        <taxon>Spermatophyta</taxon>
        <taxon>Magnoliopsida</taxon>
        <taxon>eudicotyledons</taxon>
        <taxon>Gunneridae</taxon>
        <taxon>Pentapetalae</taxon>
        <taxon>rosids</taxon>
        <taxon>malvids</taxon>
        <taxon>Malvales</taxon>
        <taxon>Malvaceae</taxon>
        <taxon>Malvoideae</taxon>
        <taxon>Gossypium</taxon>
    </lineage>
</organism>
<proteinExistence type="predicted"/>
<feature type="transmembrane region" description="Helical" evidence="1">
    <location>
        <begin position="12"/>
        <end position="31"/>
    </location>
</feature>